<evidence type="ECO:0000256" key="2">
    <source>
        <dbReference type="ARBA" id="ARBA00007072"/>
    </source>
</evidence>
<keyword evidence="4 9" id="KW-0136">Cellulose degradation</keyword>
<dbReference type="EMBL" id="JAKOGI010001193">
    <property type="protein sequence ID" value="KAJ8427075.1"/>
    <property type="molecule type" value="Genomic_DNA"/>
</dbReference>
<feature type="domain" description="Glycoside hydrolase family 9" evidence="11">
    <location>
        <begin position="164"/>
        <end position="477"/>
    </location>
</feature>
<organism evidence="12 13">
    <name type="scientific">Carnegiea gigantea</name>
    <dbReference type="NCBI Taxonomy" id="171969"/>
    <lineage>
        <taxon>Eukaryota</taxon>
        <taxon>Viridiplantae</taxon>
        <taxon>Streptophyta</taxon>
        <taxon>Embryophyta</taxon>
        <taxon>Tracheophyta</taxon>
        <taxon>Spermatophyta</taxon>
        <taxon>Magnoliopsida</taxon>
        <taxon>eudicotyledons</taxon>
        <taxon>Gunneridae</taxon>
        <taxon>Pentapetalae</taxon>
        <taxon>Caryophyllales</taxon>
        <taxon>Cactineae</taxon>
        <taxon>Cactaceae</taxon>
        <taxon>Cactoideae</taxon>
        <taxon>Echinocereeae</taxon>
        <taxon>Carnegiea</taxon>
    </lineage>
</organism>
<dbReference type="InterPro" id="IPR018221">
    <property type="entry name" value="Glyco_hydro_9_His_AS"/>
</dbReference>
<dbReference type="EC" id="3.2.1.4" evidence="9"/>
<dbReference type="Pfam" id="PF00759">
    <property type="entry name" value="Glyco_hydro_9"/>
    <property type="match status" value="1"/>
</dbReference>
<evidence type="ECO:0000313" key="12">
    <source>
        <dbReference type="EMBL" id="KAJ8427075.1"/>
    </source>
</evidence>
<evidence type="ECO:0000313" key="13">
    <source>
        <dbReference type="Proteomes" id="UP001153076"/>
    </source>
</evidence>
<keyword evidence="13" id="KW-1185">Reference proteome</keyword>
<evidence type="ECO:0000256" key="3">
    <source>
        <dbReference type="ARBA" id="ARBA00022801"/>
    </source>
</evidence>
<keyword evidence="5 8" id="KW-0119">Carbohydrate metabolism</keyword>
<dbReference type="OrthoDB" id="10257085at2759"/>
<dbReference type="InterPro" id="IPR008928">
    <property type="entry name" value="6-hairpin_glycosidase_sf"/>
</dbReference>
<accession>A0A9Q1GUX0</accession>
<evidence type="ECO:0000256" key="6">
    <source>
        <dbReference type="ARBA" id="ARBA00023295"/>
    </source>
</evidence>
<keyword evidence="10" id="KW-1133">Transmembrane helix</keyword>
<evidence type="ECO:0000256" key="7">
    <source>
        <dbReference type="ARBA" id="ARBA00023326"/>
    </source>
</evidence>
<feature type="active site" evidence="8">
    <location>
        <position position="408"/>
    </location>
</feature>
<evidence type="ECO:0000256" key="1">
    <source>
        <dbReference type="ARBA" id="ARBA00000966"/>
    </source>
</evidence>
<sequence length="491" mass="54445">MEEDKKSWKGCMGYVLLLIAAGGIATGLYFAFRPQFSPTKDRVSDHPAAIVSKYADALKIAMQFFDVQSSGKLEHNKIPWRGDSALDDGKEAGIDLSQGLYDAGDHMKFGFPMAYTATILAWTILEYPDQMAVVHQLDHAMQYLRWITEYLINAHKEENVLYIQVAAETAAAMAAASLVFKQSDPSYKGTLLTHAKQLFNFANKHRGTYSASIPEVATYYNSTGYGDELLWAASWLYHATKDNTYLEFVRDNGPKFANFGSLTWFTWDSKHAGAQVLLSRLAYFAGQDIPQDSGIDKYKEAAEVFMCGLIKDSPTASTSRTIGGLIWVSEWNALLHPTAAAFLAVIYSDYMLTSKTARFSCGDRDKRYYKPSDLRDFAKSQLEYILGENPMNMSYLVGYGEKYPQYVHHRGASIPADAKTGCEDGWKWLNSTEPNPNVATGALVGGPFLNETYMDSRNNSKQGEPTTYNSALLVGLLSGLVSTSSVVKSFA</sequence>
<dbReference type="Gene3D" id="1.50.10.10">
    <property type="match status" value="2"/>
</dbReference>
<keyword evidence="3 8" id="KW-0378">Hydrolase</keyword>
<gene>
    <name evidence="12" type="ORF">Cgig2_008944</name>
</gene>
<keyword evidence="10" id="KW-0472">Membrane</keyword>
<evidence type="ECO:0000256" key="4">
    <source>
        <dbReference type="ARBA" id="ARBA00023001"/>
    </source>
</evidence>
<name>A0A9Q1GUX0_9CARY</name>
<keyword evidence="10" id="KW-0812">Transmembrane</keyword>
<evidence type="ECO:0000259" key="11">
    <source>
        <dbReference type="Pfam" id="PF00759"/>
    </source>
</evidence>
<keyword evidence="7 8" id="KW-0624">Polysaccharide degradation</keyword>
<evidence type="ECO:0000256" key="10">
    <source>
        <dbReference type="SAM" id="Phobius"/>
    </source>
</evidence>
<evidence type="ECO:0000256" key="8">
    <source>
        <dbReference type="PROSITE-ProRule" id="PRU10059"/>
    </source>
</evidence>
<dbReference type="InterPro" id="IPR012341">
    <property type="entry name" value="6hp_glycosidase-like_sf"/>
</dbReference>
<comment type="similarity">
    <text evidence="2 8 9">Belongs to the glycosyl hydrolase 9 (cellulase E) family.</text>
</comment>
<reference evidence="12" key="1">
    <citation type="submission" date="2022-04" db="EMBL/GenBank/DDBJ databases">
        <title>Carnegiea gigantea Genome sequencing and assembly v2.</title>
        <authorList>
            <person name="Copetti D."/>
            <person name="Sanderson M.J."/>
            <person name="Burquez A."/>
            <person name="Wojciechowski M.F."/>
        </authorList>
    </citation>
    <scope>NUCLEOTIDE SEQUENCE</scope>
    <source>
        <strain evidence="12">SGP5-SGP5p</strain>
        <tissue evidence="12">Aerial part</tissue>
    </source>
</reference>
<dbReference type="InterPro" id="IPR001701">
    <property type="entry name" value="Glyco_hydro_9"/>
</dbReference>
<dbReference type="PROSITE" id="PS00592">
    <property type="entry name" value="GH9_2"/>
    <property type="match status" value="1"/>
</dbReference>
<dbReference type="Proteomes" id="UP001153076">
    <property type="component" value="Unassembled WGS sequence"/>
</dbReference>
<keyword evidence="6 8" id="KW-0326">Glycosidase</keyword>
<evidence type="ECO:0000256" key="9">
    <source>
        <dbReference type="RuleBase" id="RU361166"/>
    </source>
</evidence>
<feature type="transmembrane region" description="Helical" evidence="10">
    <location>
        <begin position="12"/>
        <end position="32"/>
    </location>
</feature>
<proteinExistence type="inferred from homology"/>
<dbReference type="GO" id="GO:0008810">
    <property type="term" value="F:cellulase activity"/>
    <property type="evidence" value="ECO:0007669"/>
    <property type="project" value="UniProtKB-EC"/>
</dbReference>
<dbReference type="PANTHER" id="PTHR22298">
    <property type="entry name" value="ENDO-1,4-BETA-GLUCANASE"/>
    <property type="match status" value="1"/>
</dbReference>
<evidence type="ECO:0000256" key="5">
    <source>
        <dbReference type="ARBA" id="ARBA00023277"/>
    </source>
</evidence>
<protein>
    <recommendedName>
        <fullName evidence="9">Endoglucanase</fullName>
        <ecNumber evidence="9">3.2.1.4</ecNumber>
    </recommendedName>
</protein>
<dbReference type="SUPFAM" id="SSF48208">
    <property type="entry name" value="Six-hairpin glycosidases"/>
    <property type="match status" value="1"/>
</dbReference>
<dbReference type="GO" id="GO:0030245">
    <property type="term" value="P:cellulose catabolic process"/>
    <property type="evidence" value="ECO:0007669"/>
    <property type="project" value="UniProtKB-KW"/>
</dbReference>
<comment type="catalytic activity">
    <reaction evidence="1 9">
        <text>Endohydrolysis of (1-&gt;4)-beta-D-glucosidic linkages in cellulose, lichenin and cereal beta-D-glucans.</text>
        <dbReference type="EC" id="3.2.1.4"/>
    </reaction>
</comment>
<comment type="caution">
    <text evidence="12">The sequence shown here is derived from an EMBL/GenBank/DDBJ whole genome shotgun (WGS) entry which is preliminary data.</text>
</comment>
<dbReference type="AlphaFoldDB" id="A0A9Q1GUX0"/>